<organism evidence="1 2">
    <name type="scientific">Flavihumibacter stibioxidans</name>
    <dbReference type="NCBI Taxonomy" id="1834163"/>
    <lineage>
        <taxon>Bacteria</taxon>
        <taxon>Pseudomonadati</taxon>
        <taxon>Bacteroidota</taxon>
        <taxon>Chitinophagia</taxon>
        <taxon>Chitinophagales</taxon>
        <taxon>Chitinophagaceae</taxon>
        <taxon>Flavihumibacter</taxon>
    </lineage>
</organism>
<comment type="caution">
    <text evidence="1">The sequence shown here is derived from an EMBL/GenBank/DDBJ whole genome shotgun (WGS) entry which is preliminary data.</text>
</comment>
<accession>A0ABR7MA75</accession>
<evidence type="ECO:0000313" key="2">
    <source>
        <dbReference type="Proteomes" id="UP000765802"/>
    </source>
</evidence>
<name>A0ABR7MA75_9BACT</name>
<proteinExistence type="predicted"/>
<reference evidence="1 2" key="1">
    <citation type="submission" date="2016-07" db="EMBL/GenBank/DDBJ databases">
        <title>Genome analysis of Flavihumibacter stibioxidans YS-17.</title>
        <authorList>
            <person name="Shi K."/>
            <person name="Han Y."/>
            <person name="Wang G."/>
        </authorList>
    </citation>
    <scope>NUCLEOTIDE SEQUENCE [LARGE SCALE GENOMIC DNA]</scope>
    <source>
        <strain evidence="1 2">YS-17</strain>
    </source>
</reference>
<protein>
    <submittedName>
        <fullName evidence="1">Uncharacterized protein</fullName>
    </submittedName>
</protein>
<gene>
    <name evidence="1" type="ORF">BC349_10295</name>
</gene>
<dbReference type="Proteomes" id="UP000765802">
    <property type="component" value="Unassembled WGS sequence"/>
</dbReference>
<dbReference type="EMBL" id="MBUA01000012">
    <property type="protein sequence ID" value="MBC6491424.1"/>
    <property type="molecule type" value="Genomic_DNA"/>
</dbReference>
<sequence length="157" mass="18275">MKAATVHEIKEAILHLPPAKVAEICLRLARFKKENKELLTYILFESENLDNYLAEVKAEMETEFSQINQSQLYFAKKSLRRILRDTNKQVRYIGSKPAEVELLLAYCQCLKQSGIPIKRHPAIENLYLSQIKKIGKLITGLHEDLQYEYQRALDKLQ</sequence>
<evidence type="ECO:0000313" key="1">
    <source>
        <dbReference type="EMBL" id="MBC6491424.1"/>
    </source>
</evidence>
<keyword evidence="2" id="KW-1185">Reference proteome</keyword>